<protein>
    <submittedName>
        <fullName evidence="13">Uncharacterized protein</fullName>
    </submittedName>
</protein>
<evidence type="ECO:0000259" key="11">
    <source>
        <dbReference type="Pfam" id="PF11977"/>
    </source>
</evidence>
<keyword evidence="14" id="KW-1185">Reference proteome</keyword>
<evidence type="ECO:0000256" key="7">
    <source>
        <dbReference type="ARBA" id="ARBA00022801"/>
    </source>
</evidence>
<comment type="similarity">
    <text evidence="2">Belongs to the ZC3H12 family.</text>
</comment>
<evidence type="ECO:0000313" key="13">
    <source>
        <dbReference type="Ensembl" id="ENSSPUP00000007287.1"/>
    </source>
</evidence>
<keyword evidence="6" id="KW-0863">Zinc-finger</keyword>
<reference evidence="13" key="1">
    <citation type="submission" date="2025-08" db="UniProtKB">
        <authorList>
            <consortium name="Ensembl"/>
        </authorList>
    </citation>
    <scope>IDENTIFICATION</scope>
</reference>
<dbReference type="Pfam" id="PF18039">
    <property type="entry name" value="UBA_6"/>
    <property type="match status" value="1"/>
</dbReference>
<dbReference type="Proteomes" id="UP000694392">
    <property type="component" value="Unplaced"/>
</dbReference>
<dbReference type="GeneTree" id="ENSGT00940000161388"/>
<keyword evidence="3" id="KW-0540">Nuclease</keyword>
<evidence type="ECO:0000313" key="14">
    <source>
        <dbReference type="Proteomes" id="UP000694392"/>
    </source>
</evidence>
<dbReference type="Ensembl" id="ENSSPUT00000007767.1">
    <property type="protein sequence ID" value="ENSSPUP00000007287.1"/>
    <property type="gene ID" value="ENSSPUG00000005643.1"/>
</dbReference>
<organism evidence="13 14">
    <name type="scientific">Sphenodon punctatus</name>
    <name type="common">Tuatara</name>
    <name type="synonym">Hatteria punctata</name>
    <dbReference type="NCBI Taxonomy" id="8508"/>
    <lineage>
        <taxon>Eukaryota</taxon>
        <taxon>Metazoa</taxon>
        <taxon>Chordata</taxon>
        <taxon>Craniata</taxon>
        <taxon>Vertebrata</taxon>
        <taxon>Euteleostomi</taxon>
        <taxon>Lepidosauria</taxon>
        <taxon>Sphenodontia</taxon>
        <taxon>Sphenodontidae</taxon>
        <taxon>Sphenodon</taxon>
    </lineage>
</organism>
<dbReference type="OMA" id="NEWRSMF"/>
<keyword evidence="8" id="KW-0862">Zinc</keyword>
<evidence type="ECO:0000256" key="6">
    <source>
        <dbReference type="ARBA" id="ARBA00022771"/>
    </source>
</evidence>
<proteinExistence type="inferred from homology"/>
<dbReference type="GO" id="GO:0004521">
    <property type="term" value="F:RNA endonuclease activity"/>
    <property type="evidence" value="ECO:0007669"/>
    <property type="project" value="TreeGrafter"/>
</dbReference>
<dbReference type="GO" id="GO:0008270">
    <property type="term" value="F:zinc ion binding"/>
    <property type="evidence" value="ECO:0007669"/>
    <property type="project" value="UniProtKB-KW"/>
</dbReference>
<accession>A0A8D0L4M7</accession>
<evidence type="ECO:0000256" key="10">
    <source>
        <dbReference type="SAM" id="MobiDB-lite"/>
    </source>
</evidence>
<dbReference type="InterPro" id="IPR021869">
    <property type="entry name" value="RNase_Zc3h12_NYN"/>
</dbReference>
<dbReference type="Gene3D" id="3.40.50.11980">
    <property type="match status" value="1"/>
</dbReference>
<dbReference type="GO" id="GO:0016787">
    <property type="term" value="F:hydrolase activity"/>
    <property type="evidence" value="ECO:0007669"/>
    <property type="project" value="UniProtKB-KW"/>
</dbReference>
<feature type="region of interest" description="Disordered" evidence="10">
    <location>
        <begin position="49"/>
        <end position="94"/>
    </location>
</feature>
<evidence type="ECO:0000256" key="8">
    <source>
        <dbReference type="ARBA" id="ARBA00022833"/>
    </source>
</evidence>
<keyword evidence="7" id="KW-0378">Hydrolase</keyword>
<dbReference type="Pfam" id="PF11977">
    <property type="entry name" value="RNase_Zc3h12a"/>
    <property type="match status" value="1"/>
</dbReference>
<feature type="domain" description="RNase NYN" evidence="11">
    <location>
        <begin position="94"/>
        <end position="144"/>
    </location>
</feature>
<dbReference type="GO" id="GO:0003729">
    <property type="term" value="F:mRNA binding"/>
    <property type="evidence" value="ECO:0007669"/>
    <property type="project" value="TreeGrafter"/>
</dbReference>
<evidence type="ECO:0000256" key="3">
    <source>
        <dbReference type="ARBA" id="ARBA00022722"/>
    </source>
</evidence>
<dbReference type="GO" id="GO:0036464">
    <property type="term" value="C:cytoplasmic ribonucleoprotein granule"/>
    <property type="evidence" value="ECO:0007669"/>
    <property type="project" value="TreeGrafter"/>
</dbReference>
<sequence length="159" mass="17781">REHPLHAQQSKLEFFCKLGYGKQDIFKVLEKLGGPQASENDVLRELIQMGSRAQAPESQAQPPLPKLVARGTSSALPMPRQPAEEANDPSDHFRPIVIDGSNVAMSHGNKEVFSCLGIQLAVDWFRERGHNYIKVFVPLWRKDPPRFDTPITGRQASLA</sequence>
<evidence type="ECO:0000256" key="4">
    <source>
        <dbReference type="ARBA" id="ARBA00022723"/>
    </source>
</evidence>
<dbReference type="PANTHER" id="PTHR12876:SF11">
    <property type="entry name" value="RIBONUCLEASE ZC3H12D-RELATED"/>
    <property type="match status" value="1"/>
</dbReference>
<comment type="cofactor">
    <cofactor evidence="1">
        <name>Mg(2+)</name>
        <dbReference type="ChEBI" id="CHEBI:18420"/>
    </cofactor>
</comment>
<reference evidence="13" key="2">
    <citation type="submission" date="2025-09" db="UniProtKB">
        <authorList>
            <consortium name="Ensembl"/>
        </authorList>
    </citation>
    <scope>IDENTIFICATION</scope>
</reference>
<keyword evidence="4" id="KW-0479">Metal-binding</keyword>
<dbReference type="AlphaFoldDB" id="A0A8D0L4M7"/>
<dbReference type="InterPro" id="IPR040546">
    <property type="entry name" value="Rege-1_UBA-like"/>
</dbReference>
<dbReference type="InterPro" id="IPR051101">
    <property type="entry name" value="ZC3H12/N4BP1_RNase_Reg"/>
</dbReference>
<evidence type="ECO:0000256" key="9">
    <source>
        <dbReference type="ARBA" id="ARBA00022842"/>
    </source>
</evidence>
<keyword evidence="9" id="KW-0460">Magnesium</keyword>
<name>A0A8D0L4M7_SPHPU</name>
<evidence type="ECO:0000259" key="12">
    <source>
        <dbReference type="Pfam" id="PF18039"/>
    </source>
</evidence>
<evidence type="ECO:0000256" key="5">
    <source>
        <dbReference type="ARBA" id="ARBA00022759"/>
    </source>
</evidence>
<keyword evidence="5" id="KW-0255">Endonuclease</keyword>
<dbReference type="PANTHER" id="PTHR12876">
    <property type="entry name" value="N4BP1-RELATED"/>
    <property type="match status" value="1"/>
</dbReference>
<feature type="domain" description="Rege-1 UBA-like" evidence="12">
    <location>
        <begin position="9"/>
        <end position="50"/>
    </location>
</feature>
<dbReference type="GO" id="GO:0005634">
    <property type="term" value="C:nucleus"/>
    <property type="evidence" value="ECO:0007669"/>
    <property type="project" value="TreeGrafter"/>
</dbReference>
<evidence type="ECO:0000256" key="1">
    <source>
        <dbReference type="ARBA" id="ARBA00001946"/>
    </source>
</evidence>
<evidence type="ECO:0000256" key="2">
    <source>
        <dbReference type="ARBA" id="ARBA00010922"/>
    </source>
</evidence>